<evidence type="ECO:0000313" key="8">
    <source>
        <dbReference type="Proteomes" id="UP000236546"/>
    </source>
</evidence>
<dbReference type="Pfam" id="PF13912">
    <property type="entry name" value="zf-C2H2_6"/>
    <property type="match status" value="1"/>
</dbReference>
<dbReference type="OrthoDB" id="3437960at2759"/>
<evidence type="ECO:0000256" key="4">
    <source>
        <dbReference type="ARBA" id="ARBA00022833"/>
    </source>
</evidence>
<protein>
    <recommendedName>
        <fullName evidence="6">C2H2-type domain-containing protein</fullName>
    </recommendedName>
</protein>
<dbReference type="SUPFAM" id="SSF57667">
    <property type="entry name" value="beta-beta-alpha zinc fingers"/>
    <property type="match status" value="3"/>
</dbReference>
<organism evidence="7 8">
    <name type="scientific">Trichoderma gamsii</name>
    <dbReference type="NCBI Taxonomy" id="398673"/>
    <lineage>
        <taxon>Eukaryota</taxon>
        <taxon>Fungi</taxon>
        <taxon>Dikarya</taxon>
        <taxon>Ascomycota</taxon>
        <taxon>Pezizomycotina</taxon>
        <taxon>Sordariomycetes</taxon>
        <taxon>Hypocreomycetidae</taxon>
        <taxon>Hypocreales</taxon>
        <taxon>Hypocreaceae</taxon>
        <taxon>Trichoderma</taxon>
    </lineage>
</organism>
<dbReference type="EMBL" id="MTYH01000058">
    <property type="protein sequence ID" value="PNP41450.1"/>
    <property type="molecule type" value="Genomic_DNA"/>
</dbReference>
<keyword evidence="3 5" id="KW-0863">Zinc-finger</keyword>
<comment type="caution">
    <text evidence="7">The sequence shown here is derived from an EMBL/GenBank/DDBJ whole genome shotgun (WGS) entry which is preliminary data.</text>
</comment>
<dbReference type="PANTHER" id="PTHR19818">
    <property type="entry name" value="ZINC FINGER PROTEIN ZIC AND GLI"/>
    <property type="match status" value="1"/>
</dbReference>
<dbReference type="PANTHER" id="PTHR19818:SF139">
    <property type="entry name" value="PAIR-RULE PROTEIN ODD-PAIRED"/>
    <property type="match status" value="1"/>
</dbReference>
<dbReference type="FunFam" id="3.30.160.60:FF:000624">
    <property type="entry name" value="zinc finger protein 697"/>
    <property type="match status" value="1"/>
</dbReference>
<evidence type="ECO:0000313" key="7">
    <source>
        <dbReference type="EMBL" id="PNP41450.1"/>
    </source>
</evidence>
<dbReference type="GO" id="GO:0005634">
    <property type="term" value="C:nucleus"/>
    <property type="evidence" value="ECO:0007669"/>
    <property type="project" value="UniProtKB-ARBA"/>
</dbReference>
<evidence type="ECO:0000256" key="5">
    <source>
        <dbReference type="PROSITE-ProRule" id="PRU00042"/>
    </source>
</evidence>
<dbReference type="AlphaFoldDB" id="A0A2K0T7F7"/>
<dbReference type="Pfam" id="PF00096">
    <property type="entry name" value="zf-C2H2"/>
    <property type="match status" value="2"/>
</dbReference>
<gene>
    <name evidence="7" type="ORF">TGAMA5MH_06778</name>
</gene>
<dbReference type="InterPro" id="IPR013087">
    <property type="entry name" value="Znf_C2H2_type"/>
</dbReference>
<name>A0A2K0T7F7_9HYPO</name>
<evidence type="ECO:0000259" key="6">
    <source>
        <dbReference type="PROSITE" id="PS50157"/>
    </source>
</evidence>
<dbReference type="GO" id="GO:0000981">
    <property type="term" value="F:DNA-binding transcription factor activity, RNA polymerase II-specific"/>
    <property type="evidence" value="ECO:0007669"/>
    <property type="project" value="TreeGrafter"/>
</dbReference>
<dbReference type="GO" id="GO:0045944">
    <property type="term" value="P:positive regulation of transcription by RNA polymerase II"/>
    <property type="evidence" value="ECO:0007669"/>
    <property type="project" value="UniProtKB-ARBA"/>
</dbReference>
<feature type="domain" description="C2H2-type" evidence="6">
    <location>
        <begin position="331"/>
        <end position="358"/>
    </location>
</feature>
<feature type="domain" description="C2H2-type" evidence="6">
    <location>
        <begin position="417"/>
        <end position="444"/>
    </location>
</feature>
<reference evidence="7 8" key="1">
    <citation type="submission" date="2017-02" db="EMBL/GenBank/DDBJ databases">
        <title>Genomes of Trichoderma spp. with biocontrol activity.</title>
        <authorList>
            <person name="Gardiner D."/>
            <person name="Kazan K."/>
            <person name="Vos C."/>
            <person name="Harvey P."/>
        </authorList>
    </citation>
    <scope>NUCLEOTIDE SEQUENCE [LARGE SCALE GENOMIC DNA]</scope>
    <source>
        <strain evidence="7 8">A5MH</strain>
    </source>
</reference>
<feature type="domain" description="C2H2-type" evidence="6">
    <location>
        <begin position="389"/>
        <end position="416"/>
    </location>
</feature>
<proteinExistence type="predicted"/>
<keyword evidence="4" id="KW-0862">Zinc</keyword>
<dbReference type="Proteomes" id="UP000236546">
    <property type="component" value="Unassembled WGS sequence"/>
</dbReference>
<dbReference type="Gene3D" id="3.30.160.60">
    <property type="entry name" value="Classic Zinc Finger"/>
    <property type="match status" value="5"/>
</dbReference>
<dbReference type="InterPro" id="IPR050329">
    <property type="entry name" value="GLI_C2H2-zinc-finger"/>
</dbReference>
<dbReference type="GO" id="GO:0000978">
    <property type="term" value="F:RNA polymerase II cis-regulatory region sequence-specific DNA binding"/>
    <property type="evidence" value="ECO:0007669"/>
    <property type="project" value="TreeGrafter"/>
</dbReference>
<dbReference type="SMART" id="SM00355">
    <property type="entry name" value="ZnF_C2H2"/>
    <property type="match status" value="6"/>
</dbReference>
<dbReference type="PROSITE" id="PS50157">
    <property type="entry name" value="ZINC_FINGER_C2H2_2"/>
    <property type="match status" value="5"/>
</dbReference>
<keyword evidence="2" id="KW-0677">Repeat</keyword>
<accession>A0A2K0T7F7</accession>
<dbReference type="PROSITE" id="PS00028">
    <property type="entry name" value="ZINC_FINGER_C2H2_1"/>
    <property type="match status" value="4"/>
</dbReference>
<dbReference type="FunFam" id="3.30.160.60:FF:000557">
    <property type="entry name" value="zinc finger and SCAN domain-containing protein 29"/>
    <property type="match status" value="1"/>
</dbReference>
<evidence type="ECO:0000256" key="2">
    <source>
        <dbReference type="ARBA" id="ARBA00022737"/>
    </source>
</evidence>
<sequence>MSDGDKEAAAALASIGDTHPALIQDGFQHFHPDTDFGSHSCFAGSTCSHALPQEYSPTAAGDDSLEQIWEYLHQENPLATHILQYHDPRNTRDHVRPCIADHPDLAIPKCTLPRAVNGGILSHGFSHNADDFTCGFEVNTVDQFANHIFEDHWQMHMLNLDPFGLPQTTQVEDRFSLAPSRSSISSYSFNTASTSGLQFSPSDISIQNMSALSSIAPSPTSRATTPLAQPEELTFEAKSTETAPVSVTAADAETAVDCICQWKMAGDKICGMRFKDASDLHTHTKNDHLKDMTRQRPGFRCQWNDCTRTNVFGQKSKLERHIQTHTGYKPVTCSVCGLHLSAKQSLDQHMRTHTGEKPWKCSYPDCEHAFKQQSALTMHERTHTGYKPLVCDICGKTFGESSNLSKHRRTHNNRGSHVCIICNKDFHRLDQLRRHMHSNHKCRPEEAESIAQENQLRLEKKEAMTRPL</sequence>
<feature type="domain" description="C2H2-type" evidence="6">
    <location>
        <begin position="299"/>
        <end position="330"/>
    </location>
</feature>
<evidence type="ECO:0000256" key="1">
    <source>
        <dbReference type="ARBA" id="ARBA00022723"/>
    </source>
</evidence>
<dbReference type="InterPro" id="IPR036236">
    <property type="entry name" value="Znf_C2H2_sf"/>
</dbReference>
<dbReference type="FunFam" id="3.30.160.60:FF:002343">
    <property type="entry name" value="Zinc finger protein 33A"/>
    <property type="match status" value="1"/>
</dbReference>
<keyword evidence="1" id="KW-0479">Metal-binding</keyword>
<dbReference type="GO" id="GO:0008270">
    <property type="term" value="F:zinc ion binding"/>
    <property type="evidence" value="ECO:0007669"/>
    <property type="project" value="UniProtKB-KW"/>
</dbReference>
<feature type="domain" description="C2H2-type" evidence="6">
    <location>
        <begin position="359"/>
        <end position="388"/>
    </location>
</feature>
<evidence type="ECO:0000256" key="3">
    <source>
        <dbReference type="ARBA" id="ARBA00022771"/>
    </source>
</evidence>